<feature type="chain" id="PRO_5039468309" evidence="1">
    <location>
        <begin position="22"/>
        <end position="181"/>
    </location>
</feature>
<gene>
    <name evidence="2" type="ORF">HY076_05890</name>
</gene>
<feature type="signal peptide" evidence="1">
    <location>
        <begin position="1"/>
        <end position="21"/>
    </location>
</feature>
<evidence type="ECO:0000313" key="2">
    <source>
        <dbReference type="EMBL" id="MBI3539785.1"/>
    </source>
</evidence>
<accession>A0A9D6LA30</accession>
<protein>
    <submittedName>
        <fullName evidence="2">Tetratricopeptide repeat protein</fullName>
    </submittedName>
</protein>
<feature type="non-terminal residue" evidence="2">
    <location>
        <position position="181"/>
    </location>
</feature>
<keyword evidence="1" id="KW-0732">Signal</keyword>
<dbReference type="AlphaFoldDB" id="A0A9D6LA30"/>
<proteinExistence type="predicted"/>
<name>A0A9D6LA30_UNCEI</name>
<reference evidence="2" key="1">
    <citation type="submission" date="2020-07" db="EMBL/GenBank/DDBJ databases">
        <title>Huge and variable diversity of episymbiotic CPR bacteria and DPANN archaea in groundwater ecosystems.</title>
        <authorList>
            <person name="He C.Y."/>
            <person name="Keren R."/>
            <person name="Whittaker M."/>
            <person name="Farag I.F."/>
            <person name="Doudna J."/>
            <person name="Cate J.H.D."/>
            <person name="Banfield J.F."/>
        </authorList>
    </citation>
    <scope>NUCLEOTIDE SEQUENCE</scope>
    <source>
        <strain evidence="2">NC_groundwater_928_Pr1_S-0.2um_72_17</strain>
    </source>
</reference>
<comment type="caution">
    <text evidence="2">The sequence shown here is derived from an EMBL/GenBank/DDBJ whole genome shotgun (WGS) entry which is preliminary data.</text>
</comment>
<dbReference type="EMBL" id="JACQAY010000185">
    <property type="protein sequence ID" value="MBI3539785.1"/>
    <property type="molecule type" value="Genomic_DNA"/>
</dbReference>
<dbReference type="Proteomes" id="UP000807850">
    <property type="component" value="Unassembled WGS sequence"/>
</dbReference>
<evidence type="ECO:0000313" key="3">
    <source>
        <dbReference type="Proteomes" id="UP000807850"/>
    </source>
</evidence>
<sequence>MIPRLAAALLGVALLAPVARAQSPGAQARPGRPFEYTVPEVQSAAPAPSPSQHPAAPLVGAQIERLLRAQGLREAGRFDAAHDMLAALLAEAPHHPLVLAEMARLEADRKQWGAIERLARGERVATRDSLLLGQELVTALERLGHARDAAQIALEVWLASPAAGEWVEPALIRLDAADPRA</sequence>
<evidence type="ECO:0000256" key="1">
    <source>
        <dbReference type="SAM" id="SignalP"/>
    </source>
</evidence>
<organism evidence="2 3">
    <name type="scientific">Eiseniibacteriota bacterium</name>
    <dbReference type="NCBI Taxonomy" id="2212470"/>
    <lineage>
        <taxon>Bacteria</taxon>
        <taxon>Candidatus Eiseniibacteriota</taxon>
    </lineage>
</organism>